<protein>
    <submittedName>
        <fullName evidence="2">CENP-B protein</fullName>
    </submittedName>
</protein>
<keyword evidence="3" id="KW-1185">Reference proteome</keyword>
<dbReference type="Proteomes" id="UP000800200">
    <property type="component" value="Unassembled WGS sequence"/>
</dbReference>
<dbReference type="GO" id="GO:0003676">
    <property type="term" value="F:nucleic acid binding"/>
    <property type="evidence" value="ECO:0007669"/>
    <property type="project" value="InterPro"/>
</dbReference>
<feature type="domain" description="DDE-1" evidence="1">
    <location>
        <begin position="3"/>
        <end position="101"/>
    </location>
</feature>
<feature type="non-terminal residue" evidence="2">
    <location>
        <position position="1"/>
    </location>
</feature>
<dbReference type="Pfam" id="PF03184">
    <property type="entry name" value="DDE_1"/>
    <property type="match status" value="1"/>
</dbReference>
<dbReference type="AlphaFoldDB" id="A0A6A6DQY9"/>
<organism evidence="2 3">
    <name type="scientific">Zopfia rhizophila CBS 207.26</name>
    <dbReference type="NCBI Taxonomy" id="1314779"/>
    <lineage>
        <taxon>Eukaryota</taxon>
        <taxon>Fungi</taxon>
        <taxon>Dikarya</taxon>
        <taxon>Ascomycota</taxon>
        <taxon>Pezizomycotina</taxon>
        <taxon>Dothideomycetes</taxon>
        <taxon>Dothideomycetes incertae sedis</taxon>
        <taxon>Zopfiaceae</taxon>
        <taxon>Zopfia</taxon>
    </lineage>
</organism>
<gene>
    <name evidence="2" type="ORF">K469DRAFT_455208</name>
</gene>
<feature type="non-terminal residue" evidence="2">
    <location>
        <position position="104"/>
    </location>
</feature>
<proteinExistence type="predicted"/>
<name>A0A6A6DQY9_9PEZI</name>
<reference evidence="2" key="1">
    <citation type="journal article" date="2020" name="Stud. Mycol.">
        <title>101 Dothideomycetes genomes: a test case for predicting lifestyles and emergence of pathogens.</title>
        <authorList>
            <person name="Haridas S."/>
            <person name="Albert R."/>
            <person name="Binder M."/>
            <person name="Bloem J."/>
            <person name="Labutti K."/>
            <person name="Salamov A."/>
            <person name="Andreopoulos B."/>
            <person name="Baker S."/>
            <person name="Barry K."/>
            <person name="Bills G."/>
            <person name="Bluhm B."/>
            <person name="Cannon C."/>
            <person name="Castanera R."/>
            <person name="Culley D."/>
            <person name="Daum C."/>
            <person name="Ezra D."/>
            <person name="Gonzalez J."/>
            <person name="Henrissat B."/>
            <person name="Kuo A."/>
            <person name="Liang C."/>
            <person name="Lipzen A."/>
            <person name="Lutzoni F."/>
            <person name="Magnuson J."/>
            <person name="Mondo S."/>
            <person name="Nolan M."/>
            <person name="Ohm R."/>
            <person name="Pangilinan J."/>
            <person name="Park H.-J."/>
            <person name="Ramirez L."/>
            <person name="Alfaro M."/>
            <person name="Sun H."/>
            <person name="Tritt A."/>
            <person name="Yoshinaga Y."/>
            <person name="Zwiers L.-H."/>
            <person name="Turgeon B."/>
            <person name="Goodwin S."/>
            <person name="Spatafora J."/>
            <person name="Crous P."/>
            <person name="Grigoriev I."/>
        </authorList>
    </citation>
    <scope>NUCLEOTIDE SEQUENCE</scope>
    <source>
        <strain evidence="2">CBS 207.26</strain>
    </source>
</reference>
<dbReference type="OrthoDB" id="5425161at2759"/>
<dbReference type="InterPro" id="IPR004875">
    <property type="entry name" value="DDE_SF_endonuclease_dom"/>
</dbReference>
<sequence>ITVRWLQHFNEYIRPHIIGIYCLLILDSHNSHVSLGFVQACKEIIPLCLPSHTTHVLQPLNVGVFRPLAKAYKKEVKKNSLFGAERITNREFLLYFQRARQQAI</sequence>
<accession>A0A6A6DQY9</accession>
<evidence type="ECO:0000313" key="2">
    <source>
        <dbReference type="EMBL" id="KAF2181405.1"/>
    </source>
</evidence>
<dbReference type="EMBL" id="ML994653">
    <property type="protein sequence ID" value="KAF2181405.1"/>
    <property type="molecule type" value="Genomic_DNA"/>
</dbReference>
<evidence type="ECO:0000259" key="1">
    <source>
        <dbReference type="Pfam" id="PF03184"/>
    </source>
</evidence>
<evidence type="ECO:0000313" key="3">
    <source>
        <dbReference type="Proteomes" id="UP000800200"/>
    </source>
</evidence>